<dbReference type="Proteomes" id="UP000078200">
    <property type="component" value="Unassembled WGS sequence"/>
</dbReference>
<organism evidence="1 2">
    <name type="scientific">Glossina austeni</name>
    <name type="common">Savannah tsetse fly</name>
    <dbReference type="NCBI Taxonomy" id="7395"/>
    <lineage>
        <taxon>Eukaryota</taxon>
        <taxon>Metazoa</taxon>
        <taxon>Ecdysozoa</taxon>
        <taxon>Arthropoda</taxon>
        <taxon>Hexapoda</taxon>
        <taxon>Insecta</taxon>
        <taxon>Pterygota</taxon>
        <taxon>Neoptera</taxon>
        <taxon>Endopterygota</taxon>
        <taxon>Diptera</taxon>
        <taxon>Brachycera</taxon>
        <taxon>Muscomorpha</taxon>
        <taxon>Hippoboscoidea</taxon>
        <taxon>Glossinidae</taxon>
        <taxon>Glossina</taxon>
    </lineage>
</organism>
<dbReference type="VEuPathDB" id="VectorBase:GAUT004006"/>
<sequence>MTSQKSGDLFDLTTKMNEANSYKTITKPNKKVLILSSTHSPVEIEKNDTRIPETIRFYNSNSV</sequence>
<protein>
    <recommendedName>
        <fullName evidence="3">PiggyBac transposable element-derived protein domain-containing protein</fullName>
    </recommendedName>
</protein>
<evidence type="ECO:0000313" key="2">
    <source>
        <dbReference type="Proteomes" id="UP000078200"/>
    </source>
</evidence>
<reference evidence="1" key="1">
    <citation type="submission" date="2020-05" db="UniProtKB">
        <authorList>
            <consortium name="EnsemblMetazoa"/>
        </authorList>
    </citation>
    <scope>IDENTIFICATION</scope>
    <source>
        <strain evidence="1">TTRI</strain>
    </source>
</reference>
<evidence type="ECO:0000313" key="1">
    <source>
        <dbReference type="EnsemblMetazoa" id="GAUT004006-PA"/>
    </source>
</evidence>
<keyword evidence="2" id="KW-1185">Reference proteome</keyword>
<accession>A0A1A9UGF5</accession>
<dbReference type="EnsemblMetazoa" id="GAUT004006-RA">
    <property type="protein sequence ID" value="GAUT004006-PA"/>
    <property type="gene ID" value="GAUT004006"/>
</dbReference>
<evidence type="ECO:0008006" key="3">
    <source>
        <dbReference type="Google" id="ProtNLM"/>
    </source>
</evidence>
<dbReference type="AlphaFoldDB" id="A0A1A9UGF5"/>
<proteinExistence type="predicted"/>
<name>A0A1A9UGF5_GLOAU</name>